<proteinExistence type="predicted"/>
<keyword evidence="2" id="KW-1185">Reference proteome</keyword>
<dbReference type="EMBL" id="FOHX01000027">
    <property type="protein sequence ID" value="SEU46425.1"/>
    <property type="molecule type" value="Genomic_DNA"/>
</dbReference>
<evidence type="ECO:0000313" key="1">
    <source>
        <dbReference type="EMBL" id="SEU46425.1"/>
    </source>
</evidence>
<dbReference type="STRING" id="568860.SAMN05421811_12731"/>
<name>A0A1I0LTY6_9ACTN</name>
<evidence type="ECO:0000313" key="2">
    <source>
        <dbReference type="Proteomes" id="UP000199361"/>
    </source>
</evidence>
<sequence length="101" mass="10863">MTHHRHTYTSVRQVGQAVGRLLDALADSPDHQRDGLVTYQSAPNGRWQSGAHTCGTGTINTARSAGLITIQVTGRSSKGLSLTEDGLRVVRARQARKADGR</sequence>
<organism evidence="1 2">
    <name type="scientific">Nonomuraea wenchangensis</name>
    <dbReference type="NCBI Taxonomy" id="568860"/>
    <lineage>
        <taxon>Bacteria</taxon>
        <taxon>Bacillati</taxon>
        <taxon>Actinomycetota</taxon>
        <taxon>Actinomycetes</taxon>
        <taxon>Streptosporangiales</taxon>
        <taxon>Streptosporangiaceae</taxon>
        <taxon>Nonomuraea</taxon>
    </lineage>
</organism>
<reference evidence="1 2" key="1">
    <citation type="submission" date="2016-10" db="EMBL/GenBank/DDBJ databases">
        <authorList>
            <person name="de Groot N.N."/>
        </authorList>
    </citation>
    <scope>NUCLEOTIDE SEQUENCE [LARGE SCALE GENOMIC DNA]</scope>
    <source>
        <strain evidence="1 2">CGMCC 4.5598</strain>
    </source>
</reference>
<gene>
    <name evidence="1" type="ORF">SAMN05421811_12731</name>
</gene>
<dbReference type="RefSeq" id="WP_091094005.1">
    <property type="nucleotide sequence ID" value="NZ_FOHX01000027.1"/>
</dbReference>
<dbReference type="Proteomes" id="UP000199361">
    <property type="component" value="Unassembled WGS sequence"/>
</dbReference>
<accession>A0A1I0LTY6</accession>
<dbReference type="AlphaFoldDB" id="A0A1I0LTY6"/>
<protein>
    <submittedName>
        <fullName evidence="1">Uncharacterized protein</fullName>
    </submittedName>
</protein>